<dbReference type="EMBL" id="CP014578">
    <property type="protein sequence ID" value="ANB74403.1"/>
    <property type="molecule type" value="Genomic_DNA"/>
</dbReference>
<evidence type="ECO:0008006" key="3">
    <source>
        <dbReference type="Google" id="ProtNLM"/>
    </source>
</evidence>
<gene>
    <name evidence="1" type="ORF">AYM40_20015</name>
</gene>
<dbReference type="KEGG" id="buz:AYM40_20015"/>
<proteinExistence type="predicted"/>
<keyword evidence="2" id="KW-1185">Reference proteome</keyword>
<dbReference type="STRING" id="1804984.AYM40_20015"/>
<reference evidence="1 2" key="1">
    <citation type="journal article" date="2016" name="Gene">
        <title>PacBio SMRT assembly of a complex multi-replicon genome reveals chlorocatechol degradative operon in a region of genome plasticity.</title>
        <authorList>
            <person name="Ricker N."/>
            <person name="Shen S.Y."/>
            <person name="Goordial J."/>
            <person name="Jin S."/>
            <person name="Fulthorpe R.R."/>
        </authorList>
    </citation>
    <scope>NUCLEOTIDE SEQUENCE [LARGE SCALE GENOMIC DNA]</scope>
    <source>
        <strain evidence="1 2">OLGA172</strain>
    </source>
</reference>
<dbReference type="AlphaFoldDB" id="A0A161I797"/>
<name>A0A161I797_9BURK</name>
<evidence type="ECO:0000313" key="1">
    <source>
        <dbReference type="EMBL" id="ANB74403.1"/>
    </source>
</evidence>
<dbReference type="Proteomes" id="UP000076852">
    <property type="component" value="Chromosome 1"/>
</dbReference>
<sequence>MCGIPQKAAAARFLALLNEVLNKVIHRQAGRLQLFSRIQNLARKLKFYFNFDGFAVCSMCTVMRPRAASIYLIHTAA</sequence>
<evidence type="ECO:0000313" key="2">
    <source>
        <dbReference type="Proteomes" id="UP000076852"/>
    </source>
</evidence>
<organism evidence="1 2">
    <name type="scientific">Paraburkholderia phytofirmans OLGA172</name>
    <dbReference type="NCBI Taxonomy" id="1417228"/>
    <lineage>
        <taxon>Bacteria</taxon>
        <taxon>Pseudomonadati</taxon>
        <taxon>Pseudomonadota</taxon>
        <taxon>Betaproteobacteria</taxon>
        <taxon>Burkholderiales</taxon>
        <taxon>Burkholderiaceae</taxon>
        <taxon>Paraburkholderia</taxon>
    </lineage>
</organism>
<protein>
    <recommendedName>
        <fullName evidence="3">Transposase DDE domain-containing protein</fullName>
    </recommendedName>
</protein>
<accession>A0A161I797</accession>